<keyword evidence="3" id="KW-1185">Reference proteome</keyword>
<name>A0A4U0XRN2_9PEZI</name>
<gene>
    <name evidence="2" type="ORF">B0A49_03519</name>
</gene>
<dbReference type="Proteomes" id="UP000308768">
    <property type="component" value="Unassembled WGS sequence"/>
</dbReference>
<dbReference type="OrthoDB" id="5371818at2759"/>
<dbReference type="InterPro" id="IPR004360">
    <property type="entry name" value="Glyas_Fos-R_dOase_dom"/>
</dbReference>
<dbReference type="SUPFAM" id="SSF54593">
    <property type="entry name" value="Glyoxalase/Bleomycin resistance protein/Dihydroxybiphenyl dioxygenase"/>
    <property type="match status" value="1"/>
</dbReference>
<reference evidence="2 3" key="1">
    <citation type="submission" date="2017-03" db="EMBL/GenBank/DDBJ databases">
        <title>Genomes of endolithic fungi from Antarctica.</title>
        <authorList>
            <person name="Coleine C."/>
            <person name="Masonjones S."/>
            <person name="Stajich J.E."/>
        </authorList>
    </citation>
    <scope>NUCLEOTIDE SEQUENCE [LARGE SCALE GENOMIC DNA]</scope>
    <source>
        <strain evidence="2 3">CCFEE 5187</strain>
    </source>
</reference>
<dbReference type="PANTHER" id="PTHR43279">
    <property type="entry name" value="CATECHOL-2,3-DIOXYGENASE"/>
    <property type="match status" value="1"/>
</dbReference>
<dbReference type="Pfam" id="PF00903">
    <property type="entry name" value="Glyoxalase"/>
    <property type="match status" value="1"/>
</dbReference>
<dbReference type="EMBL" id="NAJN01000158">
    <property type="protein sequence ID" value="TKA78063.1"/>
    <property type="molecule type" value="Genomic_DNA"/>
</dbReference>
<feature type="domain" description="VOC" evidence="1">
    <location>
        <begin position="17"/>
        <end position="134"/>
    </location>
</feature>
<comment type="caution">
    <text evidence="2">The sequence shown here is derived from an EMBL/GenBank/DDBJ whole genome shotgun (WGS) entry which is preliminary data.</text>
</comment>
<dbReference type="PROSITE" id="PS51819">
    <property type="entry name" value="VOC"/>
    <property type="match status" value="1"/>
</dbReference>
<proteinExistence type="predicted"/>
<sequence>MTPDFDHPGAQVKSPAKLAHVVLRTNQLSPMVAFYKTFLGASVTFESASMAFLTYDDEHHRIALLDVPGTRPKVPSSCGLEHIAFTFASLSDLALAYRQRKALGVLPIWCVNHGPTTSMYYRDPDGNQLEAQVDNFETAEAAKAFMMGKAFEENPVGTDFDPEELVRRLQNGENEEVVKRRVEIGRRGFETVPLIA</sequence>
<dbReference type="PANTHER" id="PTHR43279:SF1">
    <property type="entry name" value="CATECHOL-2,3-DIOXYGENASE"/>
    <property type="match status" value="1"/>
</dbReference>
<dbReference type="InterPro" id="IPR029068">
    <property type="entry name" value="Glyas_Bleomycin-R_OHBP_Dase"/>
</dbReference>
<dbReference type="Gene3D" id="3.10.180.10">
    <property type="entry name" value="2,3-Dihydroxybiphenyl 1,2-Dioxygenase, domain 1"/>
    <property type="match status" value="1"/>
</dbReference>
<organism evidence="2 3">
    <name type="scientific">Cryomyces minteri</name>
    <dbReference type="NCBI Taxonomy" id="331657"/>
    <lineage>
        <taxon>Eukaryota</taxon>
        <taxon>Fungi</taxon>
        <taxon>Dikarya</taxon>
        <taxon>Ascomycota</taxon>
        <taxon>Pezizomycotina</taxon>
        <taxon>Dothideomycetes</taxon>
        <taxon>Dothideomycetes incertae sedis</taxon>
        <taxon>Cryomyces</taxon>
    </lineage>
</organism>
<protein>
    <recommendedName>
        <fullName evidence="1">VOC domain-containing protein</fullName>
    </recommendedName>
</protein>
<dbReference type="InterPro" id="IPR037523">
    <property type="entry name" value="VOC_core"/>
</dbReference>
<dbReference type="AlphaFoldDB" id="A0A4U0XRN2"/>
<evidence type="ECO:0000313" key="3">
    <source>
        <dbReference type="Proteomes" id="UP000308768"/>
    </source>
</evidence>
<evidence type="ECO:0000313" key="2">
    <source>
        <dbReference type="EMBL" id="TKA78063.1"/>
    </source>
</evidence>
<evidence type="ECO:0000259" key="1">
    <source>
        <dbReference type="PROSITE" id="PS51819"/>
    </source>
</evidence>
<accession>A0A4U0XRN2</accession>